<gene>
    <name evidence="3" type="ORF">TTHERM_00238770</name>
</gene>
<dbReference type="InterPro" id="IPR006816">
    <property type="entry name" value="ELMO_dom"/>
</dbReference>
<evidence type="ECO:0000313" key="4">
    <source>
        <dbReference type="Proteomes" id="UP000009168"/>
    </source>
</evidence>
<dbReference type="RefSeq" id="XP_001024802.1">
    <property type="nucleotide sequence ID" value="XM_001024802.1"/>
</dbReference>
<feature type="region of interest" description="Disordered" evidence="1">
    <location>
        <begin position="369"/>
        <end position="424"/>
    </location>
</feature>
<feature type="region of interest" description="Disordered" evidence="1">
    <location>
        <begin position="257"/>
        <end position="277"/>
    </location>
</feature>
<dbReference type="GeneID" id="7829201"/>
<dbReference type="AlphaFoldDB" id="I7LXF8"/>
<dbReference type="InParanoid" id="I7LXF8"/>
<reference evidence="4" key="1">
    <citation type="journal article" date="2006" name="PLoS Biol.">
        <title>Macronuclear genome sequence of the ciliate Tetrahymena thermophila, a model eukaryote.</title>
        <authorList>
            <person name="Eisen J.A."/>
            <person name="Coyne R.S."/>
            <person name="Wu M."/>
            <person name="Wu D."/>
            <person name="Thiagarajan M."/>
            <person name="Wortman J.R."/>
            <person name="Badger J.H."/>
            <person name="Ren Q."/>
            <person name="Amedeo P."/>
            <person name="Jones K.M."/>
            <person name="Tallon L.J."/>
            <person name="Delcher A.L."/>
            <person name="Salzberg S.L."/>
            <person name="Silva J.C."/>
            <person name="Haas B.J."/>
            <person name="Majoros W.H."/>
            <person name="Farzad M."/>
            <person name="Carlton J.M."/>
            <person name="Smith R.K. Jr."/>
            <person name="Garg J."/>
            <person name="Pearlman R.E."/>
            <person name="Karrer K.M."/>
            <person name="Sun L."/>
            <person name="Manning G."/>
            <person name="Elde N.C."/>
            <person name="Turkewitz A.P."/>
            <person name="Asai D.J."/>
            <person name="Wilkes D.E."/>
            <person name="Wang Y."/>
            <person name="Cai H."/>
            <person name="Collins K."/>
            <person name="Stewart B.A."/>
            <person name="Lee S.R."/>
            <person name="Wilamowska K."/>
            <person name="Weinberg Z."/>
            <person name="Ruzzo W.L."/>
            <person name="Wloga D."/>
            <person name="Gaertig J."/>
            <person name="Frankel J."/>
            <person name="Tsao C.-C."/>
            <person name="Gorovsky M.A."/>
            <person name="Keeling P.J."/>
            <person name="Waller R.F."/>
            <person name="Patron N.J."/>
            <person name="Cherry J.M."/>
            <person name="Stover N.A."/>
            <person name="Krieger C.J."/>
            <person name="del Toro C."/>
            <person name="Ryder H.F."/>
            <person name="Williamson S.C."/>
            <person name="Barbeau R.A."/>
            <person name="Hamilton E.P."/>
            <person name="Orias E."/>
        </authorList>
    </citation>
    <scope>NUCLEOTIDE SEQUENCE [LARGE SCALE GENOMIC DNA]</scope>
    <source>
        <strain evidence="4">SB210</strain>
    </source>
</reference>
<protein>
    <submittedName>
        <fullName evidence="3">ELMO/CED-12 family protein</fullName>
    </submittedName>
</protein>
<sequence>MQDVNTSQQLDEFLQQPSQQIHAAHFTDLPNQNQIKQLTFDLQQQASSNNIDLPNLLDLNLENHKFSAQQNENQLTKMESEKGNSELTSTVQNVGRMQVFPPILAVKKNVSIQNNHTQYQYPCIHQSSEDLRSLTQSQSRFSNRKTEATSCKNSIGREYMSSSFFSEGDDSNFSRKNSDATAPAAYNPSIISTTSETTAQKNSIKLSSQQNNQAFNRSSNQIKKARNSLVCIEDLIFQQSLQLEEEEPQSKVIRVQIPSQNNNFQDESDVVNEEAEKGIQQQVIQSIQNPLKQQSQNNNNNNVNNEQVNQSIQQNEGKQIPSNQIINNIIIPQPEIQVQTISQNLNNVPDLLDEGSFVNITANNNIQYSEEQKNQNDSSPKENTENTTDKEMLDKNLSDAQSEKRPQMNVLPHLNEDETSSDDPEMIKPVGFTIHIDHEECYEDGDNTLTSTKRKRNKNQVLSYKNHNYKQITYMEAWSRVKTMDLSKEKKLLMAIRDSTYQGQGIFSRVFTFCTNNSSKILQTSALNIERDQILAFSKVAFDTSDSLHVNMIYTIYCSLRNTQYCPLYGPHWLTIGFRHVNPKQNFDIAGVFGALQILAFIFCYKEYILDVVQQIDVLNKKNEEIRHQPQINNQQNQNNQNSQNHNNSQNSSSMNCNNNIFLPDKLRLKEINLCVVMQEITKHVLIWLEKGLLNQMINVEKSVISVVNKMYFATFYIFYENFKREKSGFLSISIAFKTTIEQVEQNPFQALEVFKKKIGLYYKLRD</sequence>
<organism evidence="3 4">
    <name type="scientific">Tetrahymena thermophila (strain SB210)</name>
    <dbReference type="NCBI Taxonomy" id="312017"/>
    <lineage>
        <taxon>Eukaryota</taxon>
        <taxon>Sar</taxon>
        <taxon>Alveolata</taxon>
        <taxon>Ciliophora</taxon>
        <taxon>Intramacronucleata</taxon>
        <taxon>Oligohymenophorea</taxon>
        <taxon>Hymenostomatida</taxon>
        <taxon>Tetrahymenina</taxon>
        <taxon>Tetrahymenidae</taxon>
        <taxon>Tetrahymena</taxon>
    </lineage>
</organism>
<keyword evidence="4" id="KW-1185">Reference proteome</keyword>
<dbReference type="OrthoDB" id="417150at2759"/>
<dbReference type="PROSITE" id="PS51335">
    <property type="entry name" value="ELMO"/>
    <property type="match status" value="1"/>
</dbReference>
<dbReference type="Pfam" id="PF04727">
    <property type="entry name" value="ELMO_CED12"/>
    <property type="match status" value="1"/>
</dbReference>
<feature type="region of interest" description="Disordered" evidence="1">
    <location>
        <begin position="632"/>
        <end position="654"/>
    </location>
</feature>
<feature type="region of interest" description="Disordered" evidence="1">
    <location>
        <begin position="196"/>
        <end position="219"/>
    </location>
</feature>
<evidence type="ECO:0000256" key="1">
    <source>
        <dbReference type="SAM" id="MobiDB-lite"/>
    </source>
</evidence>
<dbReference type="KEGG" id="tet:TTHERM_00238770"/>
<name>I7LXF8_TETTS</name>
<dbReference type="Proteomes" id="UP000009168">
    <property type="component" value="Unassembled WGS sequence"/>
</dbReference>
<feature type="compositionally biased region" description="Basic and acidic residues" evidence="1">
    <location>
        <begin position="370"/>
        <end position="406"/>
    </location>
</feature>
<accession>I7LXF8</accession>
<dbReference type="HOGENOM" id="CLU_364301_0_0_1"/>
<evidence type="ECO:0000313" key="3">
    <source>
        <dbReference type="EMBL" id="EAS04557.1"/>
    </source>
</evidence>
<dbReference type="EMBL" id="GG662443">
    <property type="protein sequence ID" value="EAS04557.1"/>
    <property type="molecule type" value="Genomic_DNA"/>
</dbReference>
<proteinExistence type="predicted"/>
<evidence type="ECO:0000259" key="2">
    <source>
        <dbReference type="PROSITE" id="PS51335"/>
    </source>
</evidence>
<feature type="domain" description="ELMO" evidence="2">
    <location>
        <begin position="548"/>
        <end position="748"/>
    </location>
</feature>